<accession>A0AA35R546</accession>
<sequence>MATPNLATNIPVDWAEVSVSLSSSSSAHLLTQLAQLRRTVGDIMSAAVSVNGSEVAAGVYGAADEALGDLDHLVTRLESSSLSATADTASQLNITLVETSRLSSSLSLSLSRLSANVSLTTRTKANQLVTQASEMINNQLELYLNSCISAITCDIGNCRTLAADYDSFSRAMCGEVVPGMDLYWSVLLITLTLSVFLMYLCLFVAWRLVNPEMWKSNGRNPKFYLNVAVVRQGCATLWQLASLSVYLWWIVYLSRNDFVRQEYCSGCCRNCIWGFGALFLILSALVGGASRGYQYFTVYMIKKCKAMKYKRFWIDRKKAVNFYAELTLVFLQDLPFLILVALSSSELGFLSVPAFYSLSVSLLSILTHLIFLLRQRNNVPAYWAWLKLELNKFGLMKRTYTPNQDPPPSSNGGVAGLTRRGGASVGNGHINSVRSPYESSGSDHSENSSQGTFQEHGFEFHPPRLSDIPEYPEGGLDSVGLGSRLGGGMGLGLPRIPMLEPHINDDESEMSEQNSQFQSRVRLDRDIELDSEAYLQRRRDAIDNFERGGVEVAPAHYRHRDMDASTISDSYYCGSRNSIELQGYVSSSHVPDYESSDCRDEDGDSVYSQARYQLPVPSFMGEVTVDV</sequence>
<evidence type="ECO:0000256" key="1">
    <source>
        <dbReference type="SAM" id="MobiDB-lite"/>
    </source>
</evidence>
<feature type="compositionally biased region" description="Polar residues" evidence="1">
    <location>
        <begin position="429"/>
        <end position="438"/>
    </location>
</feature>
<comment type="caution">
    <text evidence="3">The sequence shown here is derived from an EMBL/GenBank/DDBJ whole genome shotgun (WGS) entry which is preliminary data.</text>
</comment>
<protein>
    <submittedName>
        <fullName evidence="3">Uncharacterized protein</fullName>
    </submittedName>
</protein>
<evidence type="ECO:0000313" key="4">
    <source>
        <dbReference type="Proteomes" id="UP001174909"/>
    </source>
</evidence>
<feature type="transmembrane region" description="Helical" evidence="2">
    <location>
        <begin position="354"/>
        <end position="373"/>
    </location>
</feature>
<keyword evidence="2" id="KW-1133">Transmembrane helix</keyword>
<evidence type="ECO:0000256" key="2">
    <source>
        <dbReference type="SAM" id="Phobius"/>
    </source>
</evidence>
<feature type="transmembrane region" description="Helical" evidence="2">
    <location>
        <begin position="322"/>
        <end position="342"/>
    </location>
</feature>
<name>A0AA35R546_GEOBA</name>
<keyword evidence="4" id="KW-1185">Reference proteome</keyword>
<dbReference type="Proteomes" id="UP001174909">
    <property type="component" value="Unassembled WGS sequence"/>
</dbReference>
<feature type="transmembrane region" description="Helical" evidence="2">
    <location>
        <begin position="229"/>
        <end position="252"/>
    </location>
</feature>
<reference evidence="3" key="1">
    <citation type="submission" date="2023-03" db="EMBL/GenBank/DDBJ databases">
        <authorList>
            <person name="Steffen K."/>
            <person name="Cardenas P."/>
        </authorList>
    </citation>
    <scope>NUCLEOTIDE SEQUENCE</scope>
</reference>
<proteinExistence type="predicted"/>
<keyword evidence="2" id="KW-0812">Transmembrane</keyword>
<evidence type="ECO:0000313" key="3">
    <source>
        <dbReference type="EMBL" id="CAI8002643.1"/>
    </source>
</evidence>
<dbReference type="AlphaFoldDB" id="A0AA35R546"/>
<feature type="transmembrane region" description="Helical" evidence="2">
    <location>
        <begin position="272"/>
        <end position="301"/>
    </location>
</feature>
<feature type="transmembrane region" description="Helical" evidence="2">
    <location>
        <begin position="182"/>
        <end position="209"/>
    </location>
</feature>
<organism evidence="3 4">
    <name type="scientific">Geodia barretti</name>
    <name type="common">Barrett's horny sponge</name>
    <dbReference type="NCBI Taxonomy" id="519541"/>
    <lineage>
        <taxon>Eukaryota</taxon>
        <taxon>Metazoa</taxon>
        <taxon>Porifera</taxon>
        <taxon>Demospongiae</taxon>
        <taxon>Heteroscleromorpha</taxon>
        <taxon>Tetractinellida</taxon>
        <taxon>Astrophorina</taxon>
        <taxon>Geodiidae</taxon>
        <taxon>Geodia</taxon>
    </lineage>
</organism>
<feature type="region of interest" description="Disordered" evidence="1">
    <location>
        <begin position="400"/>
        <end position="461"/>
    </location>
</feature>
<gene>
    <name evidence="3" type="ORF">GBAR_LOCUS3436</name>
</gene>
<keyword evidence="2" id="KW-0472">Membrane</keyword>
<dbReference type="EMBL" id="CASHTH010000488">
    <property type="protein sequence ID" value="CAI8002643.1"/>
    <property type="molecule type" value="Genomic_DNA"/>
</dbReference>